<reference evidence="9" key="2">
    <citation type="submission" date="2025-09" db="UniProtKB">
        <authorList>
            <consortium name="Ensembl"/>
        </authorList>
    </citation>
    <scope>IDENTIFICATION</scope>
</reference>
<evidence type="ECO:0000256" key="6">
    <source>
        <dbReference type="ARBA" id="ARBA00046288"/>
    </source>
</evidence>
<dbReference type="InterPro" id="IPR009030">
    <property type="entry name" value="Growth_fac_rcpt_cys_sf"/>
</dbReference>
<dbReference type="GO" id="GO:0016020">
    <property type="term" value="C:membrane"/>
    <property type="evidence" value="ECO:0007669"/>
    <property type="project" value="TreeGrafter"/>
</dbReference>
<dbReference type="InterPro" id="IPR056608">
    <property type="entry name" value="Elapor1/2_GBD"/>
</dbReference>
<protein>
    <submittedName>
        <fullName evidence="9">Si:ch211-233h19.2</fullName>
    </submittedName>
</protein>
<dbReference type="AlphaFoldDB" id="A0A8C4QAT3"/>
<dbReference type="Pfam" id="PF23031">
    <property type="entry name" value="GBD_ELAPOR1"/>
    <property type="match status" value="1"/>
</dbReference>
<name>A0A8C4QAT3_EPTBU</name>
<organism evidence="9 10">
    <name type="scientific">Eptatretus burgeri</name>
    <name type="common">Inshore hagfish</name>
    <dbReference type="NCBI Taxonomy" id="7764"/>
    <lineage>
        <taxon>Eukaryota</taxon>
        <taxon>Metazoa</taxon>
        <taxon>Chordata</taxon>
        <taxon>Craniata</taxon>
        <taxon>Vertebrata</taxon>
        <taxon>Cyclostomata</taxon>
        <taxon>Myxini</taxon>
        <taxon>Myxiniformes</taxon>
        <taxon>Myxinidae</taxon>
        <taxon>Eptatretinae</taxon>
        <taxon>Eptatretus</taxon>
    </lineage>
</organism>
<dbReference type="InterPro" id="IPR056606">
    <property type="entry name" value="Elapor1/2_C"/>
</dbReference>
<feature type="domain" description="MRH" evidence="8">
    <location>
        <begin position="666"/>
        <end position="876"/>
    </location>
</feature>
<keyword evidence="2" id="KW-0732">Signal</keyword>
<dbReference type="PROSITE" id="PS51914">
    <property type="entry name" value="MRH"/>
    <property type="match status" value="1"/>
</dbReference>
<feature type="transmembrane region" description="Helical" evidence="7">
    <location>
        <begin position="929"/>
        <end position="949"/>
    </location>
</feature>
<dbReference type="PANTHER" id="PTHR22727:SF15">
    <property type="entry name" value="MRH DOMAIN-CONTAINING PROTEIN"/>
    <property type="match status" value="1"/>
</dbReference>
<evidence type="ECO:0000256" key="4">
    <source>
        <dbReference type="ARBA" id="ARBA00023136"/>
    </source>
</evidence>
<dbReference type="Ensembl" id="ENSEBUT00000012888.1">
    <property type="protein sequence ID" value="ENSEBUP00000012312.1"/>
    <property type="gene ID" value="ENSEBUG00000007850.1"/>
</dbReference>
<dbReference type="PANTHER" id="PTHR22727">
    <property type="entry name" value="PROTEIN CBG13728"/>
    <property type="match status" value="1"/>
</dbReference>
<evidence type="ECO:0000256" key="7">
    <source>
        <dbReference type="SAM" id="Phobius"/>
    </source>
</evidence>
<dbReference type="SUPFAM" id="SSF57184">
    <property type="entry name" value="Growth factor receptor domain"/>
    <property type="match status" value="1"/>
</dbReference>
<evidence type="ECO:0000313" key="9">
    <source>
        <dbReference type="Ensembl" id="ENSEBUP00000012312.1"/>
    </source>
</evidence>
<dbReference type="InterPro" id="IPR056609">
    <property type="entry name" value="Elapor1-like_3rd"/>
</dbReference>
<evidence type="ECO:0000256" key="1">
    <source>
        <dbReference type="ARBA" id="ARBA00022692"/>
    </source>
</evidence>
<dbReference type="Pfam" id="PF23089">
    <property type="entry name" value="ELAPOR1_C"/>
    <property type="match status" value="1"/>
</dbReference>
<dbReference type="GO" id="GO:0012505">
    <property type="term" value="C:endomembrane system"/>
    <property type="evidence" value="ECO:0007669"/>
    <property type="project" value="UniProtKB-SubCell"/>
</dbReference>
<dbReference type="InterPro" id="IPR056607">
    <property type="entry name" value="Elapor1/2_MRH"/>
</dbReference>
<keyword evidence="4 7" id="KW-0472">Membrane</keyword>
<dbReference type="Pfam" id="PF23091">
    <property type="entry name" value="TNFR_ELAPOR1_6th"/>
    <property type="match status" value="1"/>
</dbReference>
<evidence type="ECO:0000256" key="3">
    <source>
        <dbReference type="ARBA" id="ARBA00022989"/>
    </source>
</evidence>
<dbReference type="SMART" id="SM01411">
    <property type="entry name" value="Ephrin_rec_like"/>
    <property type="match status" value="4"/>
</dbReference>
<keyword evidence="3 7" id="KW-1133">Transmembrane helix</keyword>
<evidence type="ECO:0000259" key="8">
    <source>
        <dbReference type="PROSITE" id="PS51914"/>
    </source>
</evidence>
<dbReference type="InterPro" id="IPR039181">
    <property type="entry name" value="Elapor1/2"/>
</dbReference>
<dbReference type="Proteomes" id="UP000694388">
    <property type="component" value="Unplaced"/>
</dbReference>
<dbReference type="Pfam" id="PF23087">
    <property type="entry name" value="MRH_ELAPOR1_9th"/>
    <property type="match status" value="1"/>
</dbReference>
<keyword evidence="1 7" id="KW-0812">Transmembrane</keyword>
<comment type="subcellular location">
    <subcellularLocation>
        <location evidence="6">Endomembrane system</location>
        <topology evidence="6">Single-pass type I membrane protein</topology>
    </subcellularLocation>
</comment>
<dbReference type="Pfam" id="PF23032">
    <property type="entry name" value="GBD_ELAPOR1-like_3rd"/>
    <property type="match status" value="1"/>
</dbReference>
<accession>A0A8C4QAT3</accession>
<dbReference type="Gene3D" id="2.10.50.10">
    <property type="entry name" value="Tumor Necrosis Factor Receptor, subunit A, domain 2"/>
    <property type="match status" value="1"/>
</dbReference>
<evidence type="ECO:0000256" key="5">
    <source>
        <dbReference type="ARBA" id="ARBA00023157"/>
    </source>
</evidence>
<evidence type="ECO:0000313" key="10">
    <source>
        <dbReference type="Proteomes" id="UP000694388"/>
    </source>
</evidence>
<keyword evidence="5" id="KW-1015">Disulfide bond</keyword>
<sequence length="1031" mass="112079">MIRADCSDTSHSLRANVKVESRAGAAIGGIARLLLALALVGIRDARGSTGPSTAPPCTEDDYRFAYTECDDAGTRWRVAIPISSLPCTGRPDPTLGTNCNFSCSVGEYLDMQNQSCARCMPGTFSLGSGVRFDDWSDIPSGFTLHSGMPDFVQHPAASGQARCQQSMWTSRGGFLMSNRDECSASLIYTANLKKAGKVTFEYQYPDAAIIFEFFVQNDQCHAVRSNTTRQLPPSKSGHWTVHQQNLDSGSNVLFWKTTGVPQTARLPNPILLRNIHITGVSYTSVCSPCKPGTFNKRPGSSSCFPCPRDTFSGHGATRCLSCDSNTEFAEPGSASCSPRPACTQSDYFHLHSSCDHNGMTRVTYRWVKPKVCREDLPGAIILPMPTKRLPCPPCNPGFSNMANGTCTPCPPGSVSDGIEDCRQCPAGTEPEPGIEYKWWNVLPDNMASSCFNLGNSKCHAENGWEVAGDHIHSGSGSSDTDYLILFLRTSGFRPQVTGGNQAGEGADAGSISFVFDIQCHNDCELHFMLEYNNKTMMVKSWMGSQDKQLFKHSINSFEPVTFTWVFQRTGLATQNHRFILDAARLFSINITNIVGQVASRCRLCALEEQRTCVPCLPGRYVDPDTRLCRPCPFGFYLDPARTPGPDACQRCGPGTRSSADGSRCQSRCQFEAGGPIDGVLRMYDFSDLRGPALAISAPSFTPKGLLYYSAFNLSLCDIHGRNLAVCMDNVTQSESSTRNGDGNGEGSGGRTVVKTIVCRETLIPIGPSSRGPLSAQPLSLADHLVGVSMARSLDNITVPSNVFPLHGEVFPDVIFYYRSSIFNQNCEHGQAVTVHLRCRLDAPGKGTLSLSRECPTGTCDGCTYHILWQSRQACPLCTKSDYTKIVGACKHGKQKTTYVLRNVANCRDGLRLPQEHAGLCQPLGLVIKAAIGVASGIACLLVALVVHFWRKNRNLEYKYSRLVLGAGGRDEEATVVDSCGLFEGEDNDDDLMVAGKGERSLLGRIKSLASKDRDGNFDSVQLKVSTRQAST</sequence>
<dbReference type="GeneTree" id="ENSGT00940000154983"/>
<dbReference type="OMA" id="CEYISED"/>
<dbReference type="InterPro" id="IPR056610">
    <property type="entry name" value="Elapor1/2_TNFR-like"/>
</dbReference>
<reference evidence="9" key="1">
    <citation type="submission" date="2025-08" db="UniProtKB">
        <authorList>
            <consortium name="Ensembl"/>
        </authorList>
    </citation>
    <scope>IDENTIFICATION</scope>
</reference>
<keyword evidence="10" id="KW-1185">Reference proteome</keyword>
<proteinExistence type="predicted"/>
<evidence type="ECO:0000256" key="2">
    <source>
        <dbReference type="ARBA" id="ARBA00022729"/>
    </source>
</evidence>
<dbReference type="InterPro" id="IPR044865">
    <property type="entry name" value="MRH_dom"/>
</dbReference>